<comment type="subcellular location">
    <subcellularLocation>
        <location evidence="2">Cytoplasm</location>
    </subcellularLocation>
</comment>
<dbReference type="Pfam" id="PF12804">
    <property type="entry name" value="NTP_transf_3"/>
    <property type="match status" value="1"/>
</dbReference>
<keyword evidence="11" id="KW-0133">Cell shape</keyword>
<keyword evidence="13" id="KW-0511">Multifunctional enzyme</keyword>
<dbReference type="CDD" id="cd03353">
    <property type="entry name" value="LbH_GlmU_C"/>
    <property type="match status" value="1"/>
</dbReference>
<evidence type="ECO:0000256" key="8">
    <source>
        <dbReference type="ARBA" id="ARBA00022723"/>
    </source>
</evidence>
<keyword evidence="6" id="KW-0808">Transferase</keyword>
<evidence type="ECO:0000256" key="4">
    <source>
        <dbReference type="ARBA" id="ARBA00007947"/>
    </source>
</evidence>
<comment type="catalytic activity">
    <reaction evidence="16">
        <text>alpha-D-glucosamine 1-phosphate + acetyl-CoA = N-acetyl-alpha-D-glucosamine 1-phosphate + CoA + H(+)</text>
        <dbReference type="Rhea" id="RHEA:13725"/>
        <dbReference type="ChEBI" id="CHEBI:15378"/>
        <dbReference type="ChEBI" id="CHEBI:57287"/>
        <dbReference type="ChEBI" id="CHEBI:57288"/>
        <dbReference type="ChEBI" id="CHEBI:57776"/>
        <dbReference type="ChEBI" id="CHEBI:58516"/>
        <dbReference type="EC" id="2.3.1.157"/>
    </reaction>
</comment>
<protein>
    <submittedName>
        <fullName evidence="20">Uncharacterized protein</fullName>
    </submittedName>
</protein>
<comment type="catalytic activity">
    <reaction evidence="17">
        <text>N-acetyl-alpha-D-glucosamine 1-phosphate + UTP + H(+) = UDP-N-acetyl-alpha-D-glucosamine + diphosphate</text>
        <dbReference type="Rhea" id="RHEA:13509"/>
        <dbReference type="ChEBI" id="CHEBI:15378"/>
        <dbReference type="ChEBI" id="CHEBI:33019"/>
        <dbReference type="ChEBI" id="CHEBI:46398"/>
        <dbReference type="ChEBI" id="CHEBI:57705"/>
        <dbReference type="ChEBI" id="CHEBI:57776"/>
        <dbReference type="EC" id="2.7.7.23"/>
    </reaction>
</comment>
<keyword evidence="5" id="KW-0963">Cytoplasm</keyword>
<dbReference type="PANTHER" id="PTHR43584">
    <property type="entry name" value="NUCLEOTIDYL TRANSFERASE"/>
    <property type="match status" value="1"/>
</dbReference>
<evidence type="ECO:0000256" key="5">
    <source>
        <dbReference type="ARBA" id="ARBA00022490"/>
    </source>
</evidence>
<evidence type="ECO:0000256" key="9">
    <source>
        <dbReference type="ARBA" id="ARBA00022737"/>
    </source>
</evidence>
<gene>
    <name evidence="20" type="ORF">METZ01_LOCUS13038</name>
</gene>
<proteinExistence type="inferred from homology"/>
<dbReference type="GO" id="GO:0071555">
    <property type="term" value="P:cell wall organization"/>
    <property type="evidence" value="ECO:0007669"/>
    <property type="project" value="UniProtKB-KW"/>
</dbReference>
<dbReference type="Gene3D" id="3.90.550.10">
    <property type="entry name" value="Spore Coat Polysaccharide Biosynthesis Protein SpsA, Chain A"/>
    <property type="match status" value="1"/>
</dbReference>
<feature type="domain" description="MobA-like NTP transferase" evidence="18">
    <location>
        <begin position="6"/>
        <end position="122"/>
    </location>
</feature>
<evidence type="ECO:0000256" key="17">
    <source>
        <dbReference type="ARBA" id="ARBA00048493"/>
    </source>
</evidence>
<keyword evidence="12" id="KW-0573">Peptidoglycan synthesis</keyword>
<dbReference type="GO" id="GO:0000287">
    <property type="term" value="F:magnesium ion binding"/>
    <property type="evidence" value="ECO:0007669"/>
    <property type="project" value="InterPro"/>
</dbReference>
<keyword evidence="15" id="KW-0961">Cell wall biogenesis/degradation</keyword>
<dbReference type="Gene3D" id="2.160.10.10">
    <property type="entry name" value="Hexapeptide repeat proteins"/>
    <property type="match status" value="1"/>
</dbReference>
<organism evidence="20">
    <name type="scientific">marine metagenome</name>
    <dbReference type="NCBI Taxonomy" id="408172"/>
    <lineage>
        <taxon>unclassified sequences</taxon>
        <taxon>metagenomes</taxon>
        <taxon>ecological metagenomes</taxon>
    </lineage>
</organism>
<keyword evidence="10" id="KW-0460">Magnesium</keyword>
<evidence type="ECO:0000259" key="18">
    <source>
        <dbReference type="Pfam" id="PF12804"/>
    </source>
</evidence>
<evidence type="ECO:0000256" key="2">
    <source>
        <dbReference type="ARBA" id="ARBA00004496"/>
    </source>
</evidence>
<dbReference type="Pfam" id="PF25087">
    <property type="entry name" value="GMPPB_C"/>
    <property type="match status" value="1"/>
</dbReference>
<evidence type="ECO:0000256" key="11">
    <source>
        <dbReference type="ARBA" id="ARBA00022960"/>
    </source>
</evidence>
<dbReference type="AlphaFoldDB" id="A0A381P111"/>
<keyword evidence="8" id="KW-0479">Metal-binding</keyword>
<accession>A0A381P111</accession>
<keyword evidence="9" id="KW-0677">Repeat</keyword>
<comment type="similarity">
    <text evidence="3">In the C-terminal section; belongs to the transferase hexapeptide repeat family.</text>
</comment>
<dbReference type="InterPro" id="IPR050065">
    <property type="entry name" value="GlmU-like"/>
</dbReference>
<evidence type="ECO:0000259" key="19">
    <source>
        <dbReference type="Pfam" id="PF25087"/>
    </source>
</evidence>
<dbReference type="HAMAP" id="MF_01631">
    <property type="entry name" value="GlmU"/>
    <property type="match status" value="1"/>
</dbReference>
<evidence type="ECO:0000256" key="1">
    <source>
        <dbReference type="ARBA" id="ARBA00001946"/>
    </source>
</evidence>
<dbReference type="GO" id="GO:0003977">
    <property type="term" value="F:UDP-N-acetylglucosamine diphosphorylase activity"/>
    <property type="evidence" value="ECO:0007669"/>
    <property type="project" value="UniProtKB-EC"/>
</dbReference>
<evidence type="ECO:0000256" key="3">
    <source>
        <dbReference type="ARBA" id="ARBA00007707"/>
    </source>
</evidence>
<name>A0A381P111_9ZZZZ</name>
<dbReference type="InterPro" id="IPR029044">
    <property type="entry name" value="Nucleotide-diphossugar_trans"/>
</dbReference>
<dbReference type="InterPro" id="IPR056729">
    <property type="entry name" value="GMPPB_C"/>
</dbReference>
<evidence type="ECO:0000256" key="16">
    <source>
        <dbReference type="ARBA" id="ARBA00048247"/>
    </source>
</evidence>
<keyword evidence="7" id="KW-0548">Nucleotidyltransferase</keyword>
<keyword evidence="14" id="KW-0012">Acyltransferase</keyword>
<comment type="similarity">
    <text evidence="4">In the N-terminal section; belongs to the N-acetylglucosamine-1-phosphate uridyltransferase family.</text>
</comment>
<dbReference type="InterPro" id="IPR001451">
    <property type="entry name" value="Hexapep"/>
</dbReference>
<evidence type="ECO:0000256" key="7">
    <source>
        <dbReference type="ARBA" id="ARBA00022695"/>
    </source>
</evidence>
<dbReference type="PANTHER" id="PTHR43584:SF3">
    <property type="entry name" value="BIFUNCTIONAL PROTEIN GLMU"/>
    <property type="match status" value="1"/>
</dbReference>
<evidence type="ECO:0000256" key="14">
    <source>
        <dbReference type="ARBA" id="ARBA00023315"/>
    </source>
</evidence>
<evidence type="ECO:0000256" key="13">
    <source>
        <dbReference type="ARBA" id="ARBA00023268"/>
    </source>
</evidence>
<dbReference type="GO" id="GO:0009252">
    <property type="term" value="P:peptidoglycan biosynthetic process"/>
    <property type="evidence" value="ECO:0007669"/>
    <property type="project" value="UniProtKB-KW"/>
</dbReference>
<evidence type="ECO:0000256" key="10">
    <source>
        <dbReference type="ARBA" id="ARBA00022842"/>
    </source>
</evidence>
<reference evidence="20" key="1">
    <citation type="submission" date="2018-05" db="EMBL/GenBank/DDBJ databases">
        <authorList>
            <person name="Lanie J.A."/>
            <person name="Ng W.-L."/>
            <person name="Kazmierczak K.M."/>
            <person name="Andrzejewski T.M."/>
            <person name="Davidsen T.M."/>
            <person name="Wayne K.J."/>
            <person name="Tettelin H."/>
            <person name="Glass J.I."/>
            <person name="Rusch D."/>
            <person name="Podicherti R."/>
            <person name="Tsui H.-C.T."/>
            <person name="Winkler M.E."/>
        </authorList>
    </citation>
    <scope>NUCLEOTIDE SEQUENCE</scope>
</reference>
<dbReference type="GO" id="GO:0000902">
    <property type="term" value="P:cell morphogenesis"/>
    <property type="evidence" value="ECO:0007669"/>
    <property type="project" value="InterPro"/>
</dbReference>
<sequence length="456" mass="48809">MKKTEVIVLAAGKGTRMRSNEPKVLQMLGGRSLLDHVLGAVRGATPSRIYVVYGHGGDAVRRMTLGDDINWVQQEPQLGTGHAVSQVMPSVDPAANVLVVYGDVPLVQTQTLVRLVEAGESGRLALLTSVLPDPTGYGRIIRDDRGELQEIVEEMDASDEQITISEINTGFIAAPAALICDWLAHASDANAQREYYFTDVVRFAVAAEVPVVTCAATDPNEVQGVNSRAELAKAERVFQRRQAVRLMADGLSLRDPERFDLRGSLSFGADSVVDVNVIVEGNVQFGARVTIGPNCQIRNSILGDDVVVEANCVIDGATIESGCVIGPFARLRQETELAEGARIGNFVETKKTRLGEGSKANHLAYLGDSDVGKNVNIGAGVITCNYDGTQKHTTIIEDDAFIGSDSQLVAPVTIGAGATIGAGSTIRRNAPAGKLTVTRTKAKTLDHWRSPKKEKR</sequence>
<dbReference type="InterPro" id="IPR005882">
    <property type="entry name" value="Bifunctional_GlmU"/>
</dbReference>
<dbReference type="NCBIfam" id="TIGR01173">
    <property type="entry name" value="glmU"/>
    <property type="match status" value="1"/>
</dbReference>
<dbReference type="GO" id="GO:0019134">
    <property type="term" value="F:glucosamine-1-phosphate N-acetyltransferase activity"/>
    <property type="evidence" value="ECO:0007669"/>
    <property type="project" value="UniProtKB-EC"/>
</dbReference>
<evidence type="ECO:0000256" key="15">
    <source>
        <dbReference type="ARBA" id="ARBA00023316"/>
    </source>
</evidence>
<evidence type="ECO:0000256" key="6">
    <source>
        <dbReference type="ARBA" id="ARBA00022679"/>
    </source>
</evidence>
<dbReference type="InterPro" id="IPR038009">
    <property type="entry name" value="GlmU_C_LbH"/>
</dbReference>
<feature type="domain" description="Mannose-1-phosphate guanyltransferase C-terminal" evidence="19">
    <location>
        <begin position="269"/>
        <end position="345"/>
    </location>
</feature>
<dbReference type="InterPro" id="IPR025877">
    <property type="entry name" value="MobA-like_NTP_Trfase"/>
</dbReference>
<dbReference type="CDD" id="cd02540">
    <property type="entry name" value="GT2_GlmU_N_bac"/>
    <property type="match status" value="1"/>
</dbReference>
<dbReference type="GO" id="GO:0008360">
    <property type="term" value="P:regulation of cell shape"/>
    <property type="evidence" value="ECO:0007669"/>
    <property type="project" value="UniProtKB-KW"/>
</dbReference>
<dbReference type="InterPro" id="IPR011004">
    <property type="entry name" value="Trimer_LpxA-like_sf"/>
</dbReference>
<dbReference type="SUPFAM" id="SSF51161">
    <property type="entry name" value="Trimeric LpxA-like enzymes"/>
    <property type="match status" value="1"/>
</dbReference>
<dbReference type="GO" id="GO:0005737">
    <property type="term" value="C:cytoplasm"/>
    <property type="evidence" value="ECO:0007669"/>
    <property type="project" value="UniProtKB-SubCell"/>
</dbReference>
<dbReference type="GO" id="GO:0006048">
    <property type="term" value="P:UDP-N-acetylglucosamine biosynthetic process"/>
    <property type="evidence" value="ECO:0007669"/>
    <property type="project" value="InterPro"/>
</dbReference>
<dbReference type="EMBL" id="UINC01000725">
    <property type="protein sequence ID" value="SUZ60184.1"/>
    <property type="molecule type" value="Genomic_DNA"/>
</dbReference>
<evidence type="ECO:0000313" key="20">
    <source>
        <dbReference type="EMBL" id="SUZ60184.1"/>
    </source>
</evidence>
<dbReference type="SUPFAM" id="SSF53448">
    <property type="entry name" value="Nucleotide-diphospho-sugar transferases"/>
    <property type="match status" value="1"/>
</dbReference>
<dbReference type="Pfam" id="PF00132">
    <property type="entry name" value="Hexapep"/>
    <property type="match status" value="1"/>
</dbReference>
<comment type="cofactor">
    <cofactor evidence="1">
        <name>Mg(2+)</name>
        <dbReference type="ChEBI" id="CHEBI:18420"/>
    </cofactor>
</comment>
<evidence type="ECO:0000256" key="12">
    <source>
        <dbReference type="ARBA" id="ARBA00022984"/>
    </source>
</evidence>